<comment type="caution">
    <text evidence="1">The sequence shown here is derived from an EMBL/GenBank/DDBJ whole genome shotgun (WGS) entry which is preliminary data.</text>
</comment>
<name>A0AA39NLA0_9AGAR</name>
<keyword evidence="2" id="KW-1185">Reference proteome</keyword>
<evidence type="ECO:0000313" key="2">
    <source>
        <dbReference type="Proteomes" id="UP001175227"/>
    </source>
</evidence>
<sequence length="181" mass="20671">MVQELAATYPPTFNAPDADAILSSLDNTLYRLPSPVLRCTTFVFPSFTFEPPSKPISIHEHDTVLERLLQILSSLAIALWRAFDDLEVFLREPLRVFAIASKHTLDLSLHEVQHQEALRRIPMHALVRLFNFHRQRRGSFRVGMAGEGKERRCVGCGKAAYERSDVLERTRKCLDELPDTV</sequence>
<dbReference type="Proteomes" id="UP001175227">
    <property type="component" value="Unassembled WGS sequence"/>
</dbReference>
<reference evidence="1" key="1">
    <citation type="submission" date="2023-06" db="EMBL/GenBank/DDBJ databases">
        <authorList>
            <consortium name="Lawrence Berkeley National Laboratory"/>
            <person name="Ahrendt S."/>
            <person name="Sahu N."/>
            <person name="Indic B."/>
            <person name="Wong-Bajracharya J."/>
            <person name="Merenyi Z."/>
            <person name="Ke H.-M."/>
            <person name="Monk M."/>
            <person name="Kocsube S."/>
            <person name="Drula E."/>
            <person name="Lipzen A."/>
            <person name="Balint B."/>
            <person name="Henrissat B."/>
            <person name="Andreopoulos B."/>
            <person name="Martin F.M."/>
            <person name="Harder C.B."/>
            <person name="Rigling D."/>
            <person name="Ford K.L."/>
            <person name="Foster G.D."/>
            <person name="Pangilinan J."/>
            <person name="Papanicolaou A."/>
            <person name="Barry K."/>
            <person name="LaButti K."/>
            <person name="Viragh M."/>
            <person name="Koriabine M."/>
            <person name="Yan M."/>
            <person name="Riley R."/>
            <person name="Champramary S."/>
            <person name="Plett K.L."/>
            <person name="Tsai I.J."/>
            <person name="Slot J."/>
            <person name="Sipos G."/>
            <person name="Plett J."/>
            <person name="Nagy L.G."/>
            <person name="Grigoriev I.V."/>
        </authorList>
    </citation>
    <scope>NUCLEOTIDE SEQUENCE</scope>
    <source>
        <strain evidence="1">ICMP 16352</strain>
    </source>
</reference>
<organism evidence="1 2">
    <name type="scientific">Armillaria novae-zelandiae</name>
    <dbReference type="NCBI Taxonomy" id="153914"/>
    <lineage>
        <taxon>Eukaryota</taxon>
        <taxon>Fungi</taxon>
        <taxon>Dikarya</taxon>
        <taxon>Basidiomycota</taxon>
        <taxon>Agaricomycotina</taxon>
        <taxon>Agaricomycetes</taxon>
        <taxon>Agaricomycetidae</taxon>
        <taxon>Agaricales</taxon>
        <taxon>Marasmiineae</taxon>
        <taxon>Physalacriaceae</taxon>
        <taxon>Armillaria</taxon>
    </lineage>
</organism>
<dbReference type="AlphaFoldDB" id="A0AA39NLA0"/>
<evidence type="ECO:0000313" key="1">
    <source>
        <dbReference type="EMBL" id="KAK0467599.1"/>
    </source>
</evidence>
<accession>A0AA39NLA0</accession>
<gene>
    <name evidence="1" type="ORF">IW261DRAFT_1426457</name>
</gene>
<dbReference type="EMBL" id="JAUEPR010000073">
    <property type="protein sequence ID" value="KAK0467599.1"/>
    <property type="molecule type" value="Genomic_DNA"/>
</dbReference>
<proteinExistence type="predicted"/>
<protein>
    <submittedName>
        <fullName evidence="1">Uncharacterized protein</fullName>
    </submittedName>
</protein>